<sequence length="413" mass="48347">MTLVTFFFFAHQPFRLSAYEQRGSHRDLAPEKFYDTYFDDTLNRQIFHRVAEKCYYPASRLLLELIREHKDTEKPFKFAFGLSGTLLEQAQRYDPGVIALWQELAATGCVEFTGETYYHSLSSLFPGDKTEFHEQCRLHADTIERLFGRRPTVFRNTECLYNDSVAWHVQQMGYQGIITEGVDWVLEGWRSPDFVYEAPCGLPVLLRNYRLSDDIAYRFPNRHWDQWPLDAEKFAFWLSTNTDMNVLLAMDYEAFGEHIWADTGIFDFLRNLPGAIKRHPQLEFVTPTEAIHRLPRVGTIHVHDFATISWADKERDTSAWLGNEMQQFAFEEIKRMEKPIRATGHPEFLRTWRLLQTSDHLYYLSTKALSDGDVHQYFSAYGSLFEAFIRLQTALSDLLHRAERYVEQGSSAP</sequence>
<dbReference type="PATRIC" id="fig|1303518.3.peg.2195"/>
<dbReference type="GO" id="GO:0005975">
    <property type="term" value="P:carbohydrate metabolic process"/>
    <property type="evidence" value="ECO:0007669"/>
    <property type="project" value="InterPro"/>
</dbReference>
<evidence type="ECO:0000259" key="3">
    <source>
        <dbReference type="Pfam" id="PF03065"/>
    </source>
</evidence>
<dbReference type="SUPFAM" id="SSF88713">
    <property type="entry name" value="Glycoside hydrolase/deacetylase"/>
    <property type="match status" value="1"/>
</dbReference>
<dbReference type="InterPro" id="IPR004300">
    <property type="entry name" value="Glyco_hydro_57_N"/>
</dbReference>
<dbReference type="PANTHER" id="PTHR36306">
    <property type="entry name" value="ALPHA-AMYLASE-RELATED-RELATED"/>
    <property type="match status" value="1"/>
</dbReference>
<evidence type="ECO:0000313" key="4">
    <source>
        <dbReference type="EMBL" id="CCW35928.1"/>
    </source>
</evidence>
<dbReference type="PANTHER" id="PTHR36306:SF1">
    <property type="entry name" value="ALPHA-AMYLASE-RELATED"/>
    <property type="match status" value="1"/>
</dbReference>
<dbReference type="CDD" id="cd10795">
    <property type="entry name" value="GH57N_MJA1_like"/>
    <property type="match status" value="1"/>
</dbReference>
<dbReference type="Gene3D" id="3.20.110.20">
    <property type="match status" value="1"/>
</dbReference>
<dbReference type="GO" id="GO:0004556">
    <property type="term" value="F:alpha-amylase activity"/>
    <property type="evidence" value="ECO:0007669"/>
    <property type="project" value="UniProtKB-EC"/>
</dbReference>
<keyword evidence="5" id="KW-1185">Reference proteome</keyword>
<dbReference type="RefSeq" id="WP_016483451.1">
    <property type="nucleotide sequence ID" value="NC_021487.1"/>
</dbReference>
<name>S0EZM3_CHTCT</name>
<dbReference type="OrthoDB" id="138256at2"/>
<dbReference type="EC" id="3.2.1.1" evidence="4"/>
<dbReference type="InParanoid" id="S0EZM3"/>
<dbReference type="AlphaFoldDB" id="S0EZM3"/>
<dbReference type="STRING" id="454171.CP488_01969"/>
<accession>S0EZM3</accession>
<dbReference type="InterPro" id="IPR011330">
    <property type="entry name" value="Glyco_hydro/deAcase_b/a-brl"/>
</dbReference>
<proteinExistence type="inferred from homology"/>
<keyword evidence="4" id="KW-0326">Glycosidase</keyword>
<organism evidence="4 5">
    <name type="scientific">Chthonomonas calidirosea (strain DSM 23976 / ICMP 18418 / T49)</name>
    <dbReference type="NCBI Taxonomy" id="1303518"/>
    <lineage>
        <taxon>Bacteria</taxon>
        <taxon>Bacillati</taxon>
        <taxon>Armatimonadota</taxon>
        <taxon>Chthonomonadia</taxon>
        <taxon>Chthonomonadales</taxon>
        <taxon>Chthonomonadaceae</taxon>
        <taxon>Chthonomonas</taxon>
    </lineage>
</organism>
<evidence type="ECO:0000256" key="2">
    <source>
        <dbReference type="ARBA" id="ARBA00023277"/>
    </source>
</evidence>
<gene>
    <name evidence="4" type="ORF">CCALI_02121</name>
</gene>
<keyword evidence="4" id="KW-0378">Hydrolase</keyword>
<dbReference type="Proteomes" id="UP000014227">
    <property type="component" value="Chromosome I"/>
</dbReference>
<dbReference type="HOGENOM" id="CLU_033691_0_0_0"/>
<comment type="similarity">
    <text evidence="1">Belongs to the glycosyl hydrolase 57 family.</text>
</comment>
<protein>
    <submittedName>
        <fullName evidence="4">Alpha-amylase/alpha-mannosidase</fullName>
        <ecNumber evidence="4">3.2.1.1</ecNumber>
    </submittedName>
</protein>
<feature type="domain" description="Glycoside hydrolase family 57 N-terminal" evidence="3">
    <location>
        <begin position="5"/>
        <end position="302"/>
    </location>
</feature>
<dbReference type="Pfam" id="PF03065">
    <property type="entry name" value="Glyco_hydro_57"/>
    <property type="match status" value="1"/>
</dbReference>
<evidence type="ECO:0000256" key="1">
    <source>
        <dbReference type="ARBA" id="ARBA00006821"/>
    </source>
</evidence>
<dbReference type="InterPro" id="IPR052046">
    <property type="entry name" value="GH57_Enzymes"/>
</dbReference>
<dbReference type="KEGG" id="ccz:CCALI_02121"/>
<reference evidence="5" key="1">
    <citation type="submission" date="2013-03" db="EMBL/GenBank/DDBJ databases">
        <title>Genome sequence of Chthonomonas calidirosea, the first sequenced genome from the Armatimonadetes phylum (formally candidate division OP10).</title>
        <authorList>
            <person name="Lee K.C.Y."/>
            <person name="Morgan X.C."/>
            <person name="Dunfield P.F."/>
            <person name="Tamas I."/>
            <person name="Houghton K.M."/>
            <person name="Vyssotski M."/>
            <person name="Ryan J.L.J."/>
            <person name="Lagutin K."/>
            <person name="McDonald I.R."/>
            <person name="Stott M.B."/>
        </authorList>
    </citation>
    <scope>NUCLEOTIDE SEQUENCE [LARGE SCALE GENOMIC DNA]</scope>
    <source>
        <strain evidence="5">DSM 23976 / ICMP 18418 / T49</strain>
    </source>
</reference>
<dbReference type="eggNOG" id="COG1449">
    <property type="taxonomic scope" value="Bacteria"/>
</dbReference>
<dbReference type="EMBL" id="HF951689">
    <property type="protein sequence ID" value="CCW35928.1"/>
    <property type="molecule type" value="Genomic_DNA"/>
</dbReference>
<keyword evidence="2" id="KW-0119">Carbohydrate metabolism</keyword>
<evidence type="ECO:0000313" key="5">
    <source>
        <dbReference type="Proteomes" id="UP000014227"/>
    </source>
</evidence>